<protein>
    <submittedName>
        <fullName evidence="2">Uncharacterized protein</fullName>
    </submittedName>
</protein>
<comment type="caution">
    <text evidence="2">The sequence shown here is derived from an EMBL/GenBank/DDBJ whole genome shotgun (WGS) entry which is preliminary data.</text>
</comment>
<organism evidence="2 3">
    <name type="scientific">Tanacetum coccineum</name>
    <dbReference type="NCBI Taxonomy" id="301880"/>
    <lineage>
        <taxon>Eukaryota</taxon>
        <taxon>Viridiplantae</taxon>
        <taxon>Streptophyta</taxon>
        <taxon>Embryophyta</taxon>
        <taxon>Tracheophyta</taxon>
        <taxon>Spermatophyta</taxon>
        <taxon>Magnoliopsida</taxon>
        <taxon>eudicotyledons</taxon>
        <taxon>Gunneridae</taxon>
        <taxon>Pentapetalae</taxon>
        <taxon>asterids</taxon>
        <taxon>campanulids</taxon>
        <taxon>Asterales</taxon>
        <taxon>Asteraceae</taxon>
        <taxon>Asteroideae</taxon>
        <taxon>Anthemideae</taxon>
        <taxon>Anthemidinae</taxon>
        <taxon>Tanacetum</taxon>
    </lineage>
</organism>
<feature type="compositionally biased region" description="Basic and acidic residues" evidence="1">
    <location>
        <begin position="18"/>
        <end position="37"/>
    </location>
</feature>
<accession>A0ABQ5CEG2</accession>
<sequence>MASEGDRNVGGTSGIVVDENRGRKESRQGDKRGRGAPRDTVASLAKRMVGVETSTSELKEQVECISLRRELEDLRSDVSLCKRVMASGGGNTSNIAPKVEVPNPSLFMRKRETRAVDDFLWEMEQYMDGVNIVDDASKIKTATRYLKDTTALWWRR</sequence>
<dbReference type="Proteomes" id="UP001151760">
    <property type="component" value="Unassembled WGS sequence"/>
</dbReference>
<evidence type="ECO:0000313" key="3">
    <source>
        <dbReference type="Proteomes" id="UP001151760"/>
    </source>
</evidence>
<evidence type="ECO:0000313" key="2">
    <source>
        <dbReference type="EMBL" id="GJT24952.1"/>
    </source>
</evidence>
<feature type="region of interest" description="Disordered" evidence="1">
    <location>
        <begin position="1"/>
        <end position="42"/>
    </location>
</feature>
<reference evidence="2" key="1">
    <citation type="journal article" date="2022" name="Int. J. Mol. Sci.">
        <title>Draft Genome of Tanacetum Coccineum: Genomic Comparison of Closely Related Tanacetum-Family Plants.</title>
        <authorList>
            <person name="Yamashiro T."/>
            <person name="Shiraishi A."/>
            <person name="Nakayama K."/>
            <person name="Satake H."/>
        </authorList>
    </citation>
    <scope>NUCLEOTIDE SEQUENCE</scope>
</reference>
<gene>
    <name evidence="2" type="ORF">Tco_0894889</name>
</gene>
<proteinExistence type="predicted"/>
<dbReference type="EMBL" id="BQNB010014175">
    <property type="protein sequence ID" value="GJT24952.1"/>
    <property type="molecule type" value="Genomic_DNA"/>
</dbReference>
<name>A0ABQ5CEG2_9ASTR</name>
<evidence type="ECO:0000256" key="1">
    <source>
        <dbReference type="SAM" id="MobiDB-lite"/>
    </source>
</evidence>
<keyword evidence="3" id="KW-1185">Reference proteome</keyword>
<reference evidence="2" key="2">
    <citation type="submission" date="2022-01" db="EMBL/GenBank/DDBJ databases">
        <authorList>
            <person name="Yamashiro T."/>
            <person name="Shiraishi A."/>
            <person name="Satake H."/>
            <person name="Nakayama K."/>
        </authorList>
    </citation>
    <scope>NUCLEOTIDE SEQUENCE</scope>
</reference>